<reference evidence="7" key="1">
    <citation type="submission" date="2020-08" db="EMBL/GenBank/DDBJ databases">
        <title>Genome public.</title>
        <authorList>
            <person name="Liu C."/>
            <person name="Sun Q."/>
        </authorList>
    </citation>
    <scope>NUCLEOTIDE SEQUENCE</scope>
    <source>
        <strain evidence="7">H8</strain>
    </source>
</reference>
<accession>A0A926DKF3</accession>
<keyword evidence="3 5" id="KW-1133">Transmembrane helix</keyword>
<dbReference type="AlphaFoldDB" id="A0A926DKF3"/>
<dbReference type="PANTHER" id="PTHR37422:SF23">
    <property type="entry name" value="TEICHURONIC ACID BIOSYNTHESIS PROTEIN TUAE"/>
    <property type="match status" value="1"/>
</dbReference>
<dbReference type="GO" id="GO:0016874">
    <property type="term" value="F:ligase activity"/>
    <property type="evidence" value="ECO:0007669"/>
    <property type="project" value="UniProtKB-KW"/>
</dbReference>
<feature type="transmembrane region" description="Helical" evidence="5">
    <location>
        <begin position="194"/>
        <end position="222"/>
    </location>
</feature>
<evidence type="ECO:0000256" key="2">
    <source>
        <dbReference type="ARBA" id="ARBA00022692"/>
    </source>
</evidence>
<name>A0A926DKF3_9FIRM</name>
<evidence type="ECO:0000313" key="7">
    <source>
        <dbReference type="EMBL" id="MBC8539377.1"/>
    </source>
</evidence>
<keyword evidence="7" id="KW-0436">Ligase</keyword>
<keyword evidence="4 5" id="KW-0472">Membrane</keyword>
<feature type="transmembrane region" description="Helical" evidence="5">
    <location>
        <begin position="113"/>
        <end position="130"/>
    </location>
</feature>
<proteinExistence type="predicted"/>
<feature type="transmembrane region" description="Helical" evidence="5">
    <location>
        <begin position="372"/>
        <end position="389"/>
    </location>
</feature>
<evidence type="ECO:0000256" key="4">
    <source>
        <dbReference type="ARBA" id="ARBA00023136"/>
    </source>
</evidence>
<feature type="transmembrane region" description="Helical" evidence="5">
    <location>
        <begin position="84"/>
        <end position="101"/>
    </location>
</feature>
<dbReference type="Proteomes" id="UP000611762">
    <property type="component" value="Unassembled WGS sequence"/>
</dbReference>
<comment type="caution">
    <text evidence="7">The sequence shown here is derived from an EMBL/GenBank/DDBJ whole genome shotgun (WGS) entry which is preliminary data.</text>
</comment>
<dbReference type="EMBL" id="JACRSU010000001">
    <property type="protein sequence ID" value="MBC8539377.1"/>
    <property type="molecule type" value="Genomic_DNA"/>
</dbReference>
<feature type="transmembrane region" description="Helical" evidence="5">
    <location>
        <begin position="165"/>
        <end position="182"/>
    </location>
</feature>
<dbReference type="InterPro" id="IPR007016">
    <property type="entry name" value="O-antigen_ligase-rel_domated"/>
</dbReference>
<evidence type="ECO:0000256" key="1">
    <source>
        <dbReference type="ARBA" id="ARBA00004141"/>
    </source>
</evidence>
<evidence type="ECO:0000259" key="6">
    <source>
        <dbReference type="Pfam" id="PF04932"/>
    </source>
</evidence>
<organism evidence="7 8">
    <name type="scientific">Congzhengia minquanensis</name>
    <dbReference type="NCBI Taxonomy" id="2763657"/>
    <lineage>
        <taxon>Bacteria</taxon>
        <taxon>Bacillati</taxon>
        <taxon>Bacillota</taxon>
        <taxon>Clostridia</taxon>
        <taxon>Eubacteriales</taxon>
        <taxon>Oscillospiraceae</taxon>
        <taxon>Congzhengia</taxon>
    </lineage>
</organism>
<dbReference type="RefSeq" id="WP_249310457.1">
    <property type="nucleotide sequence ID" value="NZ_JACRSU010000001.1"/>
</dbReference>
<feature type="domain" description="O-antigen ligase-related" evidence="6">
    <location>
        <begin position="196"/>
        <end position="345"/>
    </location>
</feature>
<dbReference type="InterPro" id="IPR051533">
    <property type="entry name" value="WaaL-like"/>
</dbReference>
<sequence>MALNFKNLFVYITIVSTILSSVLYVGVASLYHFCIAIAFIIAWNHKNLRLENICKTNEMLQFMLIWFVYSIFSLIWAPDKKLCIQYIYYILLIFLYFCVMIDHIDEREKIYKMVHFFIILSVVATTIGLWEASTGKHLLKDYIDTEGRLKLQYMPGFTYRNPNDFAMFLLQMFPFILYGMIYEKRLLFKIMSIYSVLTTFICVAACQSRTILIVILIFSLVTVLKMFQDKWGRILFAIIAIAIVLSSVPQFSTWLKDALVDLDAKNLQTSISTEGNSGLVRINLAKNGVLMCLQTVGLGVGAGCHRVVMNEYSKNFYNVGHVSVAHNFLIELLADYGIFVFIFFFLSMFYFIRKLKYLQNNLKNCNDRNLAFFLKWSVLLFPIGAISSSSMMQLTSLWGTIGFAIAFIEYHIRVEHEEVDIK</sequence>
<protein>
    <submittedName>
        <fullName evidence="7">O-antigen ligase family protein</fullName>
    </submittedName>
</protein>
<gene>
    <name evidence="7" type="ORF">H8698_00080</name>
</gene>
<comment type="subcellular location">
    <subcellularLocation>
        <location evidence="1">Membrane</location>
        <topology evidence="1">Multi-pass membrane protein</topology>
    </subcellularLocation>
</comment>
<feature type="transmembrane region" description="Helical" evidence="5">
    <location>
        <begin position="328"/>
        <end position="352"/>
    </location>
</feature>
<keyword evidence="8" id="KW-1185">Reference proteome</keyword>
<dbReference type="PANTHER" id="PTHR37422">
    <property type="entry name" value="TEICHURONIC ACID BIOSYNTHESIS PROTEIN TUAE"/>
    <property type="match status" value="1"/>
</dbReference>
<evidence type="ECO:0000256" key="3">
    <source>
        <dbReference type="ARBA" id="ARBA00022989"/>
    </source>
</evidence>
<feature type="transmembrane region" description="Helical" evidence="5">
    <location>
        <begin position="30"/>
        <end position="48"/>
    </location>
</feature>
<evidence type="ECO:0000313" key="8">
    <source>
        <dbReference type="Proteomes" id="UP000611762"/>
    </source>
</evidence>
<evidence type="ECO:0000256" key="5">
    <source>
        <dbReference type="SAM" id="Phobius"/>
    </source>
</evidence>
<dbReference type="Pfam" id="PF04932">
    <property type="entry name" value="Wzy_C"/>
    <property type="match status" value="1"/>
</dbReference>
<dbReference type="GO" id="GO:0016020">
    <property type="term" value="C:membrane"/>
    <property type="evidence" value="ECO:0007669"/>
    <property type="project" value="UniProtKB-SubCell"/>
</dbReference>
<keyword evidence="2 5" id="KW-0812">Transmembrane</keyword>
<feature type="transmembrane region" description="Helical" evidence="5">
    <location>
        <begin position="234"/>
        <end position="255"/>
    </location>
</feature>
<feature type="transmembrane region" description="Helical" evidence="5">
    <location>
        <begin position="60"/>
        <end position="78"/>
    </location>
</feature>